<evidence type="ECO:0000313" key="3">
    <source>
        <dbReference type="Proteomes" id="UP001501461"/>
    </source>
</evidence>
<feature type="transmembrane region" description="Helical" evidence="1">
    <location>
        <begin position="120"/>
        <end position="138"/>
    </location>
</feature>
<gene>
    <name evidence="2" type="ORF">GCM10009720_26470</name>
</gene>
<feature type="transmembrane region" description="Helical" evidence="1">
    <location>
        <begin position="144"/>
        <end position="167"/>
    </location>
</feature>
<keyword evidence="1" id="KW-1133">Transmembrane helix</keyword>
<comment type="caution">
    <text evidence="2">The sequence shown here is derived from an EMBL/GenBank/DDBJ whole genome shotgun (WGS) entry which is preliminary data.</text>
</comment>
<feature type="transmembrane region" description="Helical" evidence="1">
    <location>
        <begin position="199"/>
        <end position="224"/>
    </location>
</feature>
<reference evidence="3" key="1">
    <citation type="journal article" date="2019" name="Int. J. Syst. Evol. Microbiol.">
        <title>The Global Catalogue of Microorganisms (GCM) 10K type strain sequencing project: providing services to taxonomists for standard genome sequencing and annotation.</title>
        <authorList>
            <consortium name="The Broad Institute Genomics Platform"/>
            <consortium name="The Broad Institute Genome Sequencing Center for Infectious Disease"/>
            <person name="Wu L."/>
            <person name="Ma J."/>
        </authorList>
    </citation>
    <scope>NUCLEOTIDE SEQUENCE [LARGE SCALE GENOMIC DNA]</scope>
    <source>
        <strain evidence="3">JCM 13595</strain>
    </source>
</reference>
<feature type="transmembrane region" description="Helical" evidence="1">
    <location>
        <begin position="383"/>
        <end position="410"/>
    </location>
</feature>
<accession>A0ABP5GGR8</accession>
<dbReference type="RefSeq" id="WP_343959532.1">
    <property type="nucleotide sequence ID" value="NZ_BAAAMN010000052.1"/>
</dbReference>
<sequence length="426" mass="45296">MTNSTTRPKSFPMPLWLQGIVEALAAAFISAAIIVVPLAIMWLTGAFAEMPLGNAGAIGAYTWLSSYGVPLEFFNLDTEEVMGTWWFIPLGLLLLWLWLAHRTGARLAKASQLKNLWQPTLGAIAAFTFFVWGTITLVDMESVIINTTVATIIPGGVFCIGYAWGVLSYFRRPLTQAIAERVDGFSDAARNFNHYLWALLRAAVIALAGGWAIASIVLTVQIGIHWAEVTDVYQRLDAGVVGGLVVTLLQILVLPNVAAWTMSYLTGAGFDIGNTTVSPAGTLEGPLPALPIFAAVPTEQSLQAHWWLLLLLGLAGVLAGWWFFDEGENHLEDFVIAKIPNHPTAITVAVLATGTTIGLVAGVLCLAVMLVSGGSWAIGALSVIGAPALTTAALFAAHIGIGSAIGYALAPLRGGALYYRQTVPED</sequence>
<dbReference type="InterPro" id="IPR045931">
    <property type="entry name" value="DUF6350"/>
</dbReference>
<proteinExistence type="predicted"/>
<dbReference type="Pfam" id="PF19877">
    <property type="entry name" value="DUF6350"/>
    <property type="match status" value="1"/>
</dbReference>
<feature type="transmembrane region" description="Helical" evidence="1">
    <location>
        <begin position="344"/>
        <end position="371"/>
    </location>
</feature>
<keyword evidence="1" id="KW-0472">Membrane</keyword>
<evidence type="ECO:0000313" key="2">
    <source>
        <dbReference type="EMBL" id="GAA2044279.1"/>
    </source>
</evidence>
<feature type="transmembrane region" description="Helical" evidence="1">
    <location>
        <begin position="81"/>
        <end position="99"/>
    </location>
</feature>
<keyword evidence="1" id="KW-0812">Transmembrane</keyword>
<feature type="transmembrane region" description="Helical" evidence="1">
    <location>
        <begin position="236"/>
        <end position="254"/>
    </location>
</feature>
<feature type="transmembrane region" description="Helical" evidence="1">
    <location>
        <begin position="20"/>
        <end position="40"/>
    </location>
</feature>
<dbReference type="Proteomes" id="UP001501461">
    <property type="component" value="Unassembled WGS sequence"/>
</dbReference>
<keyword evidence="3" id="KW-1185">Reference proteome</keyword>
<protein>
    <submittedName>
        <fullName evidence="2">Uncharacterized protein</fullName>
    </submittedName>
</protein>
<feature type="transmembrane region" description="Helical" evidence="1">
    <location>
        <begin position="306"/>
        <end position="324"/>
    </location>
</feature>
<name>A0ABP5GGR8_9MICC</name>
<dbReference type="EMBL" id="BAAAMN010000052">
    <property type="protein sequence ID" value="GAA2044279.1"/>
    <property type="molecule type" value="Genomic_DNA"/>
</dbReference>
<organism evidence="2 3">
    <name type="scientific">Yaniella flava</name>
    <dbReference type="NCBI Taxonomy" id="287930"/>
    <lineage>
        <taxon>Bacteria</taxon>
        <taxon>Bacillati</taxon>
        <taxon>Actinomycetota</taxon>
        <taxon>Actinomycetes</taxon>
        <taxon>Micrococcales</taxon>
        <taxon>Micrococcaceae</taxon>
        <taxon>Yaniella</taxon>
    </lineage>
</organism>
<evidence type="ECO:0000256" key="1">
    <source>
        <dbReference type="SAM" id="Phobius"/>
    </source>
</evidence>